<feature type="region of interest" description="Disordered" evidence="1">
    <location>
        <begin position="582"/>
        <end position="602"/>
    </location>
</feature>
<protein>
    <recommendedName>
        <fullName evidence="2">Retroviral polymerase SH3-like domain-containing protein</fullName>
    </recommendedName>
</protein>
<evidence type="ECO:0000313" key="3">
    <source>
        <dbReference type="EMBL" id="GEU76962.1"/>
    </source>
</evidence>
<feature type="compositionally biased region" description="Basic and acidic residues" evidence="1">
    <location>
        <begin position="11"/>
        <end position="21"/>
    </location>
</feature>
<accession>A0A6L2MW08</accession>
<dbReference type="Pfam" id="PF25597">
    <property type="entry name" value="SH3_retrovirus"/>
    <property type="match status" value="1"/>
</dbReference>
<dbReference type="InterPro" id="IPR043502">
    <property type="entry name" value="DNA/RNA_pol_sf"/>
</dbReference>
<gene>
    <name evidence="3" type="ORF">Tci_048940</name>
</gene>
<dbReference type="Gene3D" id="3.30.70.270">
    <property type="match status" value="1"/>
</dbReference>
<comment type="caution">
    <text evidence="3">The sequence shown here is derived from an EMBL/GenBank/DDBJ whole genome shotgun (WGS) entry which is preliminary data.</text>
</comment>
<dbReference type="SUPFAM" id="SSF56672">
    <property type="entry name" value="DNA/RNA polymerases"/>
    <property type="match status" value="1"/>
</dbReference>
<reference evidence="3" key="1">
    <citation type="journal article" date="2019" name="Sci. Rep.">
        <title>Draft genome of Tanacetum cinerariifolium, the natural source of mosquito coil.</title>
        <authorList>
            <person name="Yamashiro T."/>
            <person name="Shiraishi A."/>
            <person name="Satake H."/>
            <person name="Nakayama K."/>
        </authorList>
    </citation>
    <scope>NUCLEOTIDE SEQUENCE</scope>
</reference>
<evidence type="ECO:0000256" key="1">
    <source>
        <dbReference type="SAM" id="MobiDB-lite"/>
    </source>
</evidence>
<sequence length="678" mass="76992">MTAGEAETITEDAHSKGKESNQLEETYKILTEEGLYSCTAAETLILAEESLLKMLEKQNDPIYKEKNVNISPINYHEMNKLIDHFGIHFVLQKQLYAEQAFWLPLSNLISKQLIVPHTLVKINVPKELPKEVLVYVGATFPSLTKPSENLIAVTPLNKNKNLSKDLKKLKPKADIGIFVGYALAKKAYQIYNRRTRRIMETIHVVFDELIAMAFEQFSSGPKPQLMNPRKISSGLVQKPPSPTPHIPPTKNDWKILFQPLLDEYFNPPPSVASPVLVVVAPEPIDPTGTPFSTSIDQDAPSPHNDPFFGVPILEPNSEESSSRDVIPINVHSVNQPLEHLKKWTKDHPLDNVIGNPFCPISIRHQLQTEAMFCYFDAFLTTIEPKNYKEALKESCWIEAMQEELNEFERLKVWELVPRPDRVMIITLKWIYKVKLDELSTSNLPNLYHRHLVTILHYHRHPHHAITIITVAPPPHHYDHATIYITASITTPSSPPQIYHHHHHQNHPHHHNPLHPPPSTFMQQGPMTKLTQKSMKFDWGEKAEAAFQLLKQKLCSALILALPEGSENFVVLERSQLVRLYPVDPSSSPSSELPSSPQPPSPATIHVHATRVNSGPRLEFYLTLMMGMRLLFSCLISRSMISTGSSTKWSLSSIRSSSNGITSDLSDKRFFKFDTWNVL</sequence>
<feature type="domain" description="Retroviral polymerase SH3-like" evidence="2">
    <location>
        <begin position="165"/>
        <end position="209"/>
    </location>
</feature>
<feature type="compositionally biased region" description="Basic residues" evidence="1">
    <location>
        <begin position="498"/>
        <end position="512"/>
    </location>
</feature>
<feature type="compositionally biased region" description="Low complexity" evidence="1">
    <location>
        <begin position="582"/>
        <end position="594"/>
    </location>
</feature>
<dbReference type="InterPro" id="IPR043128">
    <property type="entry name" value="Rev_trsase/Diguanyl_cyclase"/>
</dbReference>
<organism evidence="3">
    <name type="scientific">Tanacetum cinerariifolium</name>
    <name type="common">Dalmatian daisy</name>
    <name type="synonym">Chrysanthemum cinerariifolium</name>
    <dbReference type="NCBI Taxonomy" id="118510"/>
    <lineage>
        <taxon>Eukaryota</taxon>
        <taxon>Viridiplantae</taxon>
        <taxon>Streptophyta</taxon>
        <taxon>Embryophyta</taxon>
        <taxon>Tracheophyta</taxon>
        <taxon>Spermatophyta</taxon>
        <taxon>Magnoliopsida</taxon>
        <taxon>eudicotyledons</taxon>
        <taxon>Gunneridae</taxon>
        <taxon>Pentapetalae</taxon>
        <taxon>asterids</taxon>
        <taxon>campanulids</taxon>
        <taxon>Asterales</taxon>
        <taxon>Asteraceae</taxon>
        <taxon>Asteroideae</taxon>
        <taxon>Anthemideae</taxon>
        <taxon>Anthemidinae</taxon>
        <taxon>Tanacetum</taxon>
    </lineage>
</organism>
<dbReference type="EMBL" id="BKCJ010007379">
    <property type="protein sequence ID" value="GEU76962.1"/>
    <property type="molecule type" value="Genomic_DNA"/>
</dbReference>
<proteinExistence type="predicted"/>
<evidence type="ECO:0000259" key="2">
    <source>
        <dbReference type="Pfam" id="PF25597"/>
    </source>
</evidence>
<feature type="region of interest" description="Disordered" evidence="1">
    <location>
        <begin position="1"/>
        <end position="21"/>
    </location>
</feature>
<feature type="region of interest" description="Disordered" evidence="1">
    <location>
        <begin position="496"/>
        <end position="515"/>
    </location>
</feature>
<dbReference type="AlphaFoldDB" id="A0A6L2MW08"/>
<dbReference type="InterPro" id="IPR057670">
    <property type="entry name" value="SH3_retrovirus"/>
</dbReference>
<name>A0A6L2MW08_TANCI</name>